<reference evidence="2" key="1">
    <citation type="submission" date="2024-10" db="EMBL/GenBank/DDBJ databases">
        <authorList>
            <person name="Lesea H.P."/>
            <person name="Kuehl J.V."/>
            <person name="Chandonia J.-M."/>
        </authorList>
    </citation>
    <scope>NUCLEOTIDE SEQUENCE</scope>
    <source>
        <strain evidence="2">FW102-FHT14D07</strain>
    </source>
</reference>
<feature type="chain" id="PRO_5044492478" description="DUF4136 domain-containing protein" evidence="1">
    <location>
        <begin position="23"/>
        <end position="190"/>
    </location>
</feature>
<dbReference type="AlphaFoldDB" id="A0AB74UVA2"/>
<evidence type="ECO:0008006" key="3">
    <source>
        <dbReference type="Google" id="ProtNLM"/>
    </source>
</evidence>
<evidence type="ECO:0000313" key="2">
    <source>
        <dbReference type="EMBL" id="XIA18270.1"/>
    </source>
</evidence>
<name>A0AB74UVA2_9GAMM</name>
<proteinExistence type="predicted"/>
<accession>A0AB74UVA2</accession>
<keyword evidence="1" id="KW-0732">Signal</keyword>
<sequence>MQKWLNGLIVVSSIALYGCAGAGSTTSGAQQRQLQSLQLFAADDTPRFSLYVACTSDSVNCVNVGNAVFAWARDHDVTVHNVDSDDPAFTATASRAAEIALPYRVAIDYRPSVAPGYSASSYKQSSESFAPTVGYRAVISVFQAATGKLLMRSPVRNQQAADHGKTSNPYVRSQMIELLDSLEPSAKDSR</sequence>
<feature type="signal peptide" evidence="1">
    <location>
        <begin position="1"/>
        <end position="22"/>
    </location>
</feature>
<organism evidence="2">
    <name type="scientific">Rhodanobacter sp. FW102-FHT14D07</name>
    <dbReference type="NCBI Taxonomy" id="3351462"/>
    <lineage>
        <taxon>Bacteria</taxon>
        <taxon>Pseudomonadati</taxon>
        <taxon>Pseudomonadota</taxon>
        <taxon>Gammaproteobacteria</taxon>
        <taxon>Lysobacterales</taxon>
        <taxon>Rhodanobacteraceae</taxon>
        <taxon>Rhodanobacter</taxon>
    </lineage>
</organism>
<dbReference type="PROSITE" id="PS51257">
    <property type="entry name" value="PROKAR_LIPOPROTEIN"/>
    <property type="match status" value="1"/>
</dbReference>
<evidence type="ECO:0000256" key="1">
    <source>
        <dbReference type="SAM" id="SignalP"/>
    </source>
</evidence>
<gene>
    <name evidence="2" type="ORF">ACFYG5_17195</name>
</gene>
<dbReference type="EMBL" id="CP170721">
    <property type="protein sequence ID" value="XIA18270.1"/>
    <property type="molecule type" value="Genomic_DNA"/>
</dbReference>
<dbReference type="RefSeq" id="WP_395120617.1">
    <property type="nucleotide sequence ID" value="NZ_CP170721.1"/>
</dbReference>
<protein>
    <recommendedName>
        <fullName evidence="3">DUF4136 domain-containing protein</fullName>
    </recommendedName>
</protein>